<name>A0ABW6I4V6_9FLAO</name>
<sequence length="75" mass="8621">MERIWKLAKAFAFILSLTAFVYVGQIISQKERYQSVTTNSNAGIIIIDTQTGTVQYFSGQDNVFHKIDFKEHTFN</sequence>
<evidence type="ECO:0008006" key="3">
    <source>
        <dbReference type="Google" id="ProtNLM"/>
    </source>
</evidence>
<reference evidence="1 2" key="1">
    <citation type="submission" date="2024-06" db="EMBL/GenBank/DDBJ databases">
        <title>Flavobacterium spp. isolated from glacier.</title>
        <authorList>
            <person name="Han D."/>
        </authorList>
    </citation>
    <scope>NUCLEOTIDE SEQUENCE [LARGE SCALE GENOMIC DNA]</scope>
    <source>
        <strain evidence="1 2">ZS1P70</strain>
    </source>
</reference>
<proteinExistence type="predicted"/>
<evidence type="ECO:0000313" key="1">
    <source>
        <dbReference type="EMBL" id="MFE3871308.1"/>
    </source>
</evidence>
<keyword evidence="2" id="KW-1185">Reference proteome</keyword>
<dbReference type="Proteomes" id="UP001600107">
    <property type="component" value="Unassembled WGS sequence"/>
</dbReference>
<protein>
    <recommendedName>
        <fullName evidence="3">D-alanyl-D-alanine carboxypeptidase</fullName>
    </recommendedName>
</protein>
<dbReference type="EMBL" id="JBHZPY010000006">
    <property type="protein sequence ID" value="MFE3871308.1"/>
    <property type="molecule type" value="Genomic_DNA"/>
</dbReference>
<accession>A0ABW6I4V6</accession>
<gene>
    <name evidence="1" type="ORF">ACFX5F_08720</name>
</gene>
<comment type="caution">
    <text evidence="1">The sequence shown here is derived from an EMBL/GenBank/DDBJ whole genome shotgun (WGS) entry which is preliminary data.</text>
</comment>
<evidence type="ECO:0000313" key="2">
    <source>
        <dbReference type="Proteomes" id="UP001600107"/>
    </source>
</evidence>
<dbReference type="RefSeq" id="WP_379851680.1">
    <property type="nucleotide sequence ID" value="NZ_JBHZPY010000006.1"/>
</dbReference>
<organism evidence="1 2">
    <name type="scientific">Flavobacterium zhoui</name>
    <dbReference type="NCBI Taxonomy" id="3230414"/>
    <lineage>
        <taxon>Bacteria</taxon>
        <taxon>Pseudomonadati</taxon>
        <taxon>Bacteroidota</taxon>
        <taxon>Flavobacteriia</taxon>
        <taxon>Flavobacteriales</taxon>
        <taxon>Flavobacteriaceae</taxon>
        <taxon>Flavobacterium</taxon>
    </lineage>
</organism>